<gene>
    <name evidence="2" type="ORF">EBI00_02415</name>
</gene>
<name>A0A3M8QDA0_9GAMM</name>
<accession>A0A3M8QDA0</accession>
<protein>
    <submittedName>
        <fullName evidence="2">Uncharacterized protein</fullName>
    </submittedName>
</protein>
<evidence type="ECO:0000313" key="3">
    <source>
        <dbReference type="Proteomes" id="UP000280507"/>
    </source>
</evidence>
<keyword evidence="1" id="KW-0812">Transmembrane</keyword>
<keyword evidence="1" id="KW-0472">Membrane</keyword>
<sequence>MKHLLIQTEKHIRTLCGVLIWGAVSYLLQDLGARLLGELSYLQLFWLITGITAVLVRSFFSLHSYKTELKTLKSKNAELLSDLHLLNPNYIQDKEFSDAFDEAVSKP</sequence>
<feature type="transmembrane region" description="Helical" evidence="1">
    <location>
        <begin position="12"/>
        <end position="29"/>
    </location>
</feature>
<dbReference type="RefSeq" id="WP_123094315.1">
    <property type="nucleotide sequence ID" value="NZ_RIZG01000001.1"/>
</dbReference>
<reference evidence="2 3" key="1">
    <citation type="journal article" date="2012" name="Int. J. Syst. Evol. Microbiol.">
        <title>Marinomonas hwangdonensis sp. nov., isolated from seawater.</title>
        <authorList>
            <person name="Jung Y.T."/>
            <person name="Oh T.K."/>
            <person name="Yoon J.H."/>
        </authorList>
    </citation>
    <scope>NUCLEOTIDE SEQUENCE [LARGE SCALE GENOMIC DNA]</scope>
    <source>
        <strain evidence="2 3">HDW-15</strain>
    </source>
</reference>
<feature type="transmembrane region" description="Helical" evidence="1">
    <location>
        <begin position="41"/>
        <end position="60"/>
    </location>
</feature>
<comment type="caution">
    <text evidence="2">The sequence shown here is derived from an EMBL/GenBank/DDBJ whole genome shotgun (WGS) entry which is preliminary data.</text>
</comment>
<keyword evidence="1" id="KW-1133">Transmembrane helix</keyword>
<evidence type="ECO:0000256" key="1">
    <source>
        <dbReference type="SAM" id="Phobius"/>
    </source>
</evidence>
<proteinExistence type="predicted"/>
<dbReference type="AlphaFoldDB" id="A0A3M8QDA0"/>
<organism evidence="2 3">
    <name type="scientific">Marinomonas hwangdonensis</name>
    <dbReference type="NCBI Taxonomy" id="1053647"/>
    <lineage>
        <taxon>Bacteria</taxon>
        <taxon>Pseudomonadati</taxon>
        <taxon>Pseudomonadota</taxon>
        <taxon>Gammaproteobacteria</taxon>
        <taxon>Oceanospirillales</taxon>
        <taxon>Oceanospirillaceae</taxon>
        <taxon>Marinomonas</taxon>
    </lineage>
</organism>
<keyword evidence="3" id="KW-1185">Reference proteome</keyword>
<evidence type="ECO:0000313" key="2">
    <source>
        <dbReference type="EMBL" id="RNF52974.1"/>
    </source>
</evidence>
<dbReference type="EMBL" id="RIZG01000001">
    <property type="protein sequence ID" value="RNF52974.1"/>
    <property type="molecule type" value="Genomic_DNA"/>
</dbReference>
<dbReference type="Proteomes" id="UP000280507">
    <property type="component" value="Unassembled WGS sequence"/>
</dbReference>